<feature type="domain" description="DUF4398" evidence="2">
    <location>
        <begin position="31"/>
        <end position="105"/>
    </location>
</feature>
<evidence type="ECO:0000256" key="1">
    <source>
        <dbReference type="SAM" id="SignalP"/>
    </source>
</evidence>
<evidence type="ECO:0000259" key="2">
    <source>
        <dbReference type="Pfam" id="PF14346"/>
    </source>
</evidence>
<protein>
    <recommendedName>
        <fullName evidence="2">DUF4398 domain-containing protein</fullName>
    </recommendedName>
</protein>
<proteinExistence type="predicted"/>
<dbReference type="STRING" id="650891.SAMN05216203_2107"/>
<reference evidence="3 4" key="1">
    <citation type="submission" date="2016-10" db="EMBL/GenBank/DDBJ databases">
        <authorList>
            <person name="de Groot N.N."/>
        </authorList>
    </citation>
    <scope>NUCLEOTIDE SEQUENCE [LARGE SCALE GENOMIC DNA]</scope>
    <source>
        <strain evidence="3 4">CGMCC 1.9167</strain>
    </source>
</reference>
<sequence>MKSPVKPLMALAGLAALMAGCASDPGPKPSAELEEATLAVQEAETARAQNQEPALMEEARSKLTRARFLLEEQRHTEARQLLEQAALDARLAEARAGTQAVRDELGALMASIESLRNSLAAQEQ</sequence>
<keyword evidence="1" id="KW-0732">Signal</keyword>
<keyword evidence="4" id="KW-1185">Reference proteome</keyword>
<dbReference type="AlphaFoldDB" id="A0A1I6ICF3"/>
<name>A0A1I6ICF3_9GAMM</name>
<dbReference type="Gene3D" id="1.20.1270.390">
    <property type="match status" value="1"/>
</dbReference>
<feature type="signal peptide" evidence="1">
    <location>
        <begin position="1"/>
        <end position="22"/>
    </location>
</feature>
<evidence type="ECO:0000313" key="4">
    <source>
        <dbReference type="Proteomes" id="UP000198644"/>
    </source>
</evidence>
<gene>
    <name evidence="3" type="ORF">SAMN05216203_2107</name>
</gene>
<dbReference type="InterPro" id="IPR025511">
    <property type="entry name" value="DUF4398"/>
</dbReference>
<dbReference type="PROSITE" id="PS51257">
    <property type="entry name" value="PROKAR_LIPOPROTEIN"/>
    <property type="match status" value="1"/>
</dbReference>
<organism evidence="3 4">
    <name type="scientific">Marinobacter daqiaonensis</name>
    <dbReference type="NCBI Taxonomy" id="650891"/>
    <lineage>
        <taxon>Bacteria</taxon>
        <taxon>Pseudomonadati</taxon>
        <taxon>Pseudomonadota</taxon>
        <taxon>Gammaproteobacteria</taxon>
        <taxon>Pseudomonadales</taxon>
        <taxon>Marinobacteraceae</taxon>
        <taxon>Marinobacter</taxon>
    </lineage>
</organism>
<dbReference type="Proteomes" id="UP000198644">
    <property type="component" value="Unassembled WGS sequence"/>
</dbReference>
<dbReference type="RefSeq" id="WP_167812599.1">
    <property type="nucleotide sequence ID" value="NZ_FOYW01000001.1"/>
</dbReference>
<dbReference type="Pfam" id="PF14346">
    <property type="entry name" value="DUF4398"/>
    <property type="match status" value="1"/>
</dbReference>
<accession>A0A1I6ICF3</accession>
<dbReference type="EMBL" id="FOYW01000001">
    <property type="protein sequence ID" value="SFR64437.1"/>
    <property type="molecule type" value="Genomic_DNA"/>
</dbReference>
<evidence type="ECO:0000313" key="3">
    <source>
        <dbReference type="EMBL" id="SFR64437.1"/>
    </source>
</evidence>
<feature type="chain" id="PRO_5011739869" description="DUF4398 domain-containing protein" evidence="1">
    <location>
        <begin position="23"/>
        <end position="124"/>
    </location>
</feature>